<dbReference type="AlphaFoldDB" id="A0A2N5MC01"/>
<dbReference type="CDD" id="cd03416">
    <property type="entry name" value="CbiX_SirB_N"/>
    <property type="match status" value="1"/>
</dbReference>
<dbReference type="SUPFAM" id="SSF53800">
    <property type="entry name" value="Chelatase"/>
    <property type="match status" value="1"/>
</dbReference>
<dbReference type="CDD" id="cd03414">
    <property type="entry name" value="CbiX_SirB_C"/>
    <property type="match status" value="1"/>
</dbReference>
<dbReference type="Pfam" id="PF01903">
    <property type="entry name" value="CbiX"/>
    <property type="match status" value="2"/>
</dbReference>
<dbReference type="InterPro" id="IPR002762">
    <property type="entry name" value="CbiX-like"/>
</dbReference>
<dbReference type="PANTHER" id="PTHR33542">
    <property type="entry name" value="SIROHYDROCHLORIN FERROCHELATASE, CHLOROPLASTIC"/>
    <property type="match status" value="1"/>
</dbReference>
<gene>
    <name evidence="3" type="ORF">CUU66_00225</name>
</gene>
<evidence type="ECO:0000256" key="2">
    <source>
        <dbReference type="ARBA" id="ARBA00023239"/>
    </source>
</evidence>
<name>A0A2N5MC01_9BACI</name>
<keyword evidence="2" id="KW-0456">Lyase</keyword>
<dbReference type="RefSeq" id="WP_101639673.1">
    <property type="nucleotide sequence ID" value="NZ_PGUY01000001.1"/>
</dbReference>
<reference evidence="3 4" key="1">
    <citation type="submission" date="2017-11" db="EMBL/GenBank/DDBJ databases">
        <title>Comparitive Functional Genomics of Dry Heat Resistant strains isolated from the Viking Spacecraft.</title>
        <authorList>
            <person name="Seuylemezian A."/>
            <person name="Cooper K."/>
            <person name="Vaishampayan P."/>
        </authorList>
    </citation>
    <scope>NUCLEOTIDE SEQUENCE [LARGE SCALE GENOMIC DNA]</scope>
    <source>
        <strain evidence="3 4">V1-29</strain>
    </source>
</reference>
<comment type="caution">
    <text evidence="3">The sequence shown here is derived from an EMBL/GenBank/DDBJ whole genome shotgun (WGS) entry which is preliminary data.</text>
</comment>
<organism evidence="3 4">
    <name type="scientific">Peribacillus deserti</name>
    <dbReference type="NCBI Taxonomy" id="673318"/>
    <lineage>
        <taxon>Bacteria</taxon>
        <taxon>Bacillati</taxon>
        <taxon>Bacillota</taxon>
        <taxon>Bacilli</taxon>
        <taxon>Bacillales</taxon>
        <taxon>Bacillaceae</taxon>
        <taxon>Peribacillus</taxon>
    </lineage>
</organism>
<keyword evidence="4" id="KW-1185">Reference proteome</keyword>
<dbReference type="OrthoDB" id="9797895at2"/>
<evidence type="ECO:0000313" key="4">
    <source>
        <dbReference type="Proteomes" id="UP000234748"/>
    </source>
</evidence>
<dbReference type="EMBL" id="PGUY01000001">
    <property type="protein sequence ID" value="PLT31892.1"/>
    <property type="molecule type" value="Genomic_DNA"/>
</dbReference>
<dbReference type="GO" id="GO:0016829">
    <property type="term" value="F:lyase activity"/>
    <property type="evidence" value="ECO:0007669"/>
    <property type="project" value="UniProtKB-KW"/>
</dbReference>
<dbReference type="GO" id="GO:0046872">
    <property type="term" value="F:metal ion binding"/>
    <property type="evidence" value="ECO:0007669"/>
    <property type="project" value="UniProtKB-KW"/>
</dbReference>
<sequence>MRAILYVGHGTRSPQGAAEAKQFILKVMEQAAAPIQEMCFLELTPPFIAEGFERCIKRGAEHITVVPLFLLAAGHIKSDIPEALAPLIEKYPDVPVKMTDPFGVQDRILDGICELVLASAVSVSPTDSILIVGRGSSDPAIHQSFERIASGVQDRLGVKETRVCYLAAAEPSFRDGIERISIEHHGRVIVVPYLLFSGLLLSEINTEVRKRQRKGQDIHHTGQLSRHQAILDIVVDRTVPQGGSIICSR</sequence>
<dbReference type="PANTHER" id="PTHR33542:SF3">
    <property type="entry name" value="SIROHYDROCHLORIN FERROCHELATASE, CHLOROPLASTIC"/>
    <property type="match status" value="1"/>
</dbReference>
<accession>A0A2N5MC01</accession>
<proteinExistence type="predicted"/>
<evidence type="ECO:0000313" key="3">
    <source>
        <dbReference type="EMBL" id="PLT31892.1"/>
    </source>
</evidence>
<protein>
    <submittedName>
        <fullName evidence="3">Sirohydrochlorin chelatase</fullName>
    </submittedName>
</protein>
<evidence type="ECO:0000256" key="1">
    <source>
        <dbReference type="ARBA" id="ARBA00022723"/>
    </source>
</evidence>
<keyword evidence="1" id="KW-0479">Metal-binding</keyword>
<dbReference type="InterPro" id="IPR050963">
    <property type="entry name" value="Sirohydro_Cobaltochel/CbiX"/>
</dbReference>
<dbReference type="Proteomes" id="UP000234748">
    <property type="component" value="Unassembled WGS sequence"/>
</dbReference>
<dbReference type="Gene3D" id="3.40.50.1400">
    <property type="match status" value="2"/>
</dbReference>